<proteinExistence type="predicted"/>
<dbReference type="PANTHER" id="PTHR46951:SF2">
    <property type="entry name" value="BED-TYPE DOMAIN-CONTAINING PROTEIN"/>
    <property type="match status" value="1"/>
</dbReference>
<dbReference type="AlphaFoldDB" id="A0A9J5Y0R7"/>
<comment type="caution">
    <text evidence="1">The sequence shown here is derived from an EMBL/GenBank/DDBJ whole genome shotgun (WGS) entry which is preliminary data.</text>
</comment>
<name>A0A9J5Y0R7_SOLCO</name>
<sequence>MADLGWNYGKRTSETNRNADECNFCKKVTNGKIFCHKQHLVGTYKDVSWCEKCPHGLATVFGESSSFRGNPVVTNRNADECNFCKKVTNGRIFCHKQHLVGTYKDVSWCEKCPHGLATVFGESSSFRGNPVVTNRNADECNFCKKVTNGRIFCHKQHLVGTHKDVSWCEKCPHGVRK</sequence>
<accession>A0A9J5Y0R7</accession>
<dbReference type="Proteomes" id="UP000824120">
    <property type="component" value="Chromosome 7"/>
</dbReference>
<evidence type="ECO:0000313" key="2">
    <source>
        <dbReference type="Proteomes" id="UP000824120"/>
    </source>
</evidence>
<reference evidence="1 2" key="1">
    <citation type="submission" date="2020-09" db="EMBL/GenBank/DDBJ databases">
        <title>De no assembly of potato wild relative species, Solanum commersonii.</title>
        <authorList>
            <person name="Cho K."/>
        </authorList>
    </citation>
    <scope>NUCLEOTIDE SEQUENCE [LARGE SCALE GENOMIC DNA]</scope>
    <source>
        <strain evidence="1">LZ3.2</strain>
        <tissue evidence="1">Leaf</tissue>
    </source>
</reference>
<dbReference type="EMBL" id="JACXVP010000007">
    <property type="protein sequence ID" value="KAG5594235.1"/>
    <property type="molecule type" value="Genomic_DNA"/>
</dbReference>
<evidence type="ECO:0000313" key="1">
    <source>
        <dbReference type="EMBL" id="KAG5594235.1"/>
    </source>
</evidence>
<protein>
    <submittedName>
        <fullName evidence="1">Uncharacterized protein</fullName>
    </submittedName>
</protein>
<keyword evidence="2" id="KW-1185">Reference proteome</keyword>
<organism evidence="1 2">
    <name type="scientific">Solanum commersonii</name>
    <name type="common">Commerson's wild potato</name>
    <name type="synonym">Commerson's nightshade</name>
    <dbReference type="NCBI Taxonomy" id="4109"/>
    <lineage>
        <taxon>Eukaryota</taxon>
        <taxon>Viridiplantae</taxon>
        <taxon>Streptophyta</taxon>
        <taxon>Embryophyta</taxon>
        <taxon>Tracheophyta</taxon>
        <taxon>Spermatophyta</taxon>
        <taxon>Magnoliopsida</taxon>
        <taxon>eudicotyledons</taxon>
        <taxon>Gunneridae</taxon>
        <taxon>Pentapetalae</taxon>
        <taxon>asterids</taxon>
        <taxon>lamiids</taxon>
        <taxon>Solanales</taxon>
        <taxon>Solanaceae</taxon>
        <taxon>Solanoideae</taxon>
        <taxon>Solaneae</taxon>
        <taxon>Solanum</taxon>
    </lineage>
</organism>
<dbReference type="OrthoDB" id="2442898at2759"/>
<dbReference type="PANTHER" id="PTHR46951">
    <property type="entry name" value="BED-TYPE DOMAIN-CONTAINING PROTEIN"/>
    <property type="match status" value="1"/>
</dbReference>
<gene>
    <name evidence="1" type="ORF">H5410_035467</name>
</gene>